<evidence type="ECO:0000313" key="2">
    <source>
        <dbReference type="EMBL" id="WXA12986.1"/>
    </source>
</evidence>
<reference evidence="1 3" key="1">
    <citation type="submission" date="2023-10" db="EMBL/GenBank/DDBJ databases">
        <title>Culture-based analysis of two novel bacteria associated with mangrove crab gills.</title>
        <authorList>
            <person name="Yang X."/>
            <person name="Garuglieri E."/>
            <person name="Van Goethem M.W."/>
            <person name="Fusi M."/>
            <person name="Marasco R."/>
            <person name="Daffonchio D.G."/>
        </authorList>
    </citation>
    <scope>NUCLEOTIDE SEQUENCE [LARGE SCALE GENOMIC DNA]</scope>
    <source>
        <strain evidence="2">UG2-1</strain>
        <strain evidence="1">UG2-2</strain>
        <strain evidence="3">UG2_2</strain>
    </source>
</reference>
<dbReference type="EMBL" id="CP136924">
    <property type="protein sequence ID" value="WXA01854.1"/>
    <property type="molecule type" value="Genomic_DNA"/>
</dbReference>
<dbReference type="Proteomes" id="UP001368318">
    <property type="component" value="Chromosome"/>
</dbReference>
<keyword evidence="3" id="KW-1185">Reference proteome</keyword>
<gene>
    <name evidence="2" type="ORF">R3L15_12770</name>
    <name evidence="1" type="ORF">R3L16_08820</name>
</gene>
<evidence type="ECO:0008006" key="4">
    <source>
        <dbReference type="Google" id="ProtNLM"/>
    </source>
</evidence>
<dbReference type="Gene3D" id="3.90.930.1">
    <property type="match status" value="1"/>
</dbReference>
<dbReference type="RefSeq" id="WP_338732130.1">
    <property type="nucleotide sequence ID" value="NZ_CP136924.1"/>
</dbReference>
<evidence type="ECO:0000313" key="1">
    <source>
        <dbReference type="EMBL" id="WXA01854.1"/>
    </source>
</evidence>
<dbReference type="PROSITE" id="PS51257">
    <property type="entry name" value="PROKAR_LIPOPROTEIN"/>
    <property type="match status" value="1"/>
</dbReference>
<dbReference type="SUPFAM" id="SSF82185">
    <property type="entry name" value="Histone H3 K4-specific methyltransferase SET7/9 N-terminal domain"/>
    <property type="match status" value="1"/>
</dbReference>
<sequence length="240" mass="28220">MEKLKYIIIIMLPIYLFVSCKREQTKKSSKDDKYYNGLSKEYDVDSNLLKEGMIENGLKQGIWKYFKNGKLSSVKRFKNDTLYYELDKSDYYYKEVKLKNLDLSMKVPKNWDVTDDHTSQNVLLSASKIIDSSTVYYPTFVVSYEKLGEVTFKDYLLKEINSFKNEPNYILLDFLKNELVEKNYYLKYIVNVDSINIGGLIMYLEYEGNVIIFGATSLKEDMEKYKLLFLDIGSSIKKDI</sequence>
<protein>
    <recommendedName>
        <fullName evidence="4">Lipoprotein</fullName>
    </recommendedName>
</protein>
<name>A0AAU6NXF8_9FLAO</name>
<accession>A0AAU6NXF8</accession>
<dbReference type="KEGG" id="mcaa:R3L15_12770"/>
<proteinExistence type="predicted"/>
<evidence type="ECO:0000313" key="3">
    <source>
        <dbReference type="Proteomes" id="UP001368318"/>
    </source>
</evidence>
<dbReference type="EMBL" id="CP136925">
    <property type="protein sequence ID" value="WXA12986.1"/>
    <property type="molecule type" value="Genomic_DNA"/>
</dbReference>
<organism evidence="1 3">
    <name type="scientific">Mangrovimonas cancribranchiae</name>
    <dbReference type="NCBI Taxonomy" id="3080055"/>
    <lineage>
        <taxon>Bacteria</taxon>
        <taxon>Pseudomonadati</taxon>
        <taxon>Bacteroidota</taxon>
        <taxon>Flavobacteriia</taxon>
        <taxon>Flavobacteriales</taxon>
        <taxon>Flavobacteriaceae</taxon>
        <taxon>Mangrovimonas</taxon>
    </lineage>
</organism>
<dbReference type="AlphaFoldDB" id="A0AAU6NXF8"/>